<gene>
    <name evidence="1" type="ORF">PFR_30</name>
</gene>
<organism evidence="1 2">
    <name type="scientific">Propionibacterium phage PFR1</name>
    <dbReference type="NCBI Taxonomy" id="1838137"/>
    <lineage>
        <taxon>Viruses</taxon>
        <taxon>Duplodnaviria</taxon>
        <taxon>Heunggongvirae</taxon>
        <taxon>Uroviricota</taxon>
        <taxon>Caudoviricetes</taxon>
        <taxon>Pulverervirus</taxon>
        <taxon>Pulverervirus PFR1</taxon>
    </lineage>
</organism>
<protein>
    <submittedName>
        <fullName evidence="1">Uncharacterized protein</fullName>
    </submittedName>
</protein>
<evidence type="ECO:0000313" key="1">
    <source>
        <dbReference type="EMBL" id="ANH49896.1"/>
    </source>
</evidence>
<accession>A0A173G9D1</accession>
<reference evidence="1 2" key="1">
    <citation type="submission" date="2016-05" db="EMBL/GenBank/DDBJ databases">
        <title>Dynamic interactions between prophages, induce lysis in Propionibacterium acnes.</title>
        <authorList>
            <person name="Brown T.L."/>
            <person name="Tucci J."/>
            <person name="Dyson Z.A."/>
            <person name="Petrovski S."/>
        </authorList>
    </citation>
    <scope>NUCLEOTIDE SEQUENCE [LARGE SCALE GENOMIC DNA]</scope>
</reference>
<dbReference type="GeneID" id="29066278"/>
<evidence type="ECO:0000313" key="2">
    <source>
        <dbReference type="Proteomes" id="UP000204227"/>
    </source>
</evidence>
<dbReference type="Proteomes" id="UP000204227">
    <property type="component" value="Segment"/>
</dbReference>
<name>A0A173G9D1_9CAUD</name>
<dbReference type="RefSeq" id="YP_009287706.1">
    <property type="nucleotide sequence ID" value="NC_031076.1"/>
</dbReference>
<proteinExistence type="predicted"/>
<dbReference type="KEGG" id="vg:29066278"/>
<dbReference type="EMBL" id="KU984979">
    <property type="protein sequence ID" value="ANH49896.1"/>
    <property type="molecule type" value="Genomic_DNA"/>
</dbReference>
<sequence>MSVDLPPEQVSVDAARVSVEEARRITERLRTKVLHIREQMDGLGELIARAKTGQVWQVLGYKSWTAFVAEVMGEQPMRLPREQRRELVTYLAGEGMSTRAIAPVVGTDQSTVVRDAQAGDAFASPAHVEASADRFTPHAEPTVQVAARSVIGLGPGWAHLVDRQTGEITPTAPSVPRRKPWRDLADVALLKLDAAIAAVEAAVNDDRFTTHKNEAVKFRHGLAQTKDALADALEQFKEN</sequence>
<keyword evidence="2" id="KW-1185">Reference proteome</keyword>